<accession>A0ABP4GXV7</accession>
<dbReference type="PANTHER" id="PTHR46825:SF7">
    <property type="entry name" value="D-ALANYL-D-ALANINE CARBOXYPEPTIDASE"/>
    <property type="match status" value="1"/>
</dbReference>
<dbReference type="InterPro" id="IPR050491">
    <property type="entry name" value="AmpC-like"/>
</dbReference>
<evidence type="ECO:0000313" key="3">
    <source>
        <dbReference type="EMBL" id="GAA1243045.1"/>
    </source>
</evidence>
<name>A0ABP4GXV7_9ACTN</name>
<dbReference type="RefSeq" id="WP_344442845.1">
    <property type="nucleotide sequence ID" value="NZ_BAAALF010000062.1"/>
</dbReference>
<dbReference type="SUPFAM" id="SSF56601">
    <property type="entry name" value="beta-lactamase/transpeptidase-like"/>
    <property type="match status" value="1"/>
</dbReference>
<organism evidence="3 4">
    <name type="scientific">Kitasatospora nipponensis</name>
    <dbReference type="NCBI Taxonomy" id="258049"/>
    <lineage>
        <taxon>Bacteria</taxon>
        <taxon>Bacillati</taxon>
        <taxon>Actinomycetota</taxon>
        <taxon>Actinomycetes</taxon>
        <taxon>Kitasatosporales</taxon>
        <taxon>Streptomycetaceae</taxon>
        <taxon>Kitasatospora</taxon>
    </lineage>
</organism>
<gene>
    <name evidence="3" type="ORF">GCM10009665_37290</name>
</gene>
<dbReference type="Gene3D" id="3.40.710.10">
    <property type="entry name" value="DD-peptidase/beta-lactamase superfamily"/>
    <property type="match status" value="1"/>
</dbReference>
<feature type="domain" description="Beta-lactamase-related" evidence="2">
    <location>
        <begin position="38"/>
        <end position="204"/>
    </location>
</feature>
<dbReference type="Proteomes" id="UP001500037">
    <property type="component" value="Unassembled WGS sequence"/>
</dbReference>
<feature type="region of interest" description="Disordered" evidence="1">
    <location>
        <begin position="1"/>
        <end position="49"/>
    </location>
</feature>
<protein>
    <recommendedName>
        <fullName evidence="2">Beta-lactamase-related domain-containing protein</fullName>
    </recommendedName>
</protein>
<evidence type="ECO:0000256" key="1">
    <source>
        <dbReference type="SAM" id="MobiDB-lite"/>
    </source>
</evidence>
<dbReference type="Pfam" id="PF00144">
    <property type="entry name" value="Beta-lactamase"/>
    <property type="match status" value="1"/>
</dbReference>
<evidence type="ECO:0000259" key="2">
    <source>
        <dbReference type="Pfam" id="PF00144"/>
    </source>
</evidence>
<keyword evidence="4" id="KW-1185">Reference proteome</keyword>
<evidence type="ECO:0000313" key="4">
    <source>
        <dbReference type="Proteomes" id="UP001500037"/>
    </source>
</evidence>
<dbReference type="PANTHER" id="PTHR46825">
    <property type="entry name" value="D-ALANYL-D-ALANINE-CARBOXYPEPTIDASE/ENDOPEPTIDASE AMPH"/>
    <property type="match status" value="1"/>
</dbReference>
<feature type="compositionally biased region" description="Basic and acidic residues" evidence="1">
    <location>
        <begin position="13"/>
        <end position="22"/>
    </location>
</feature>
<proteinExistence type="predicted"/>
<sequence>MPPCARSGSTADRPSRARRNADSQEQQSWSSSSPRRRTGPADGPAADRRQAHGYEPDAAHLAPFLPPGVPAGTSFAGPARGAWVDTTAINHSTLWAAGGIVSTAADWARFDRALLSGRLLPAAQLAEMRTTVPEDPRQPAGDGYGLGLRRAVLPCGTVWGHDGQAAGYSSQAYTDAQGRGTVTVLVPTIFGLAAPGPAAAEQALLRAAVCTVLGTTAP</sequence>
<dbReference type="EMBL" id="BAAALF010000062">
    <property type="protein sequence ID" value="GAA1243045.1"/>
    <property type="molecule type" value="Genomic_DNA"/>
</dbReference>
<dbReference type="InterPro" id="IPR012338">
    <property type="entry name" value="Beta-lactam/transpept-like"/>
</dbReference>
<reference evidence="4" key="1">
    <citation type="journal article" date="2019" name="Int. J. Syst. Evol. Microbiol.">
        <title>The Global Catalogue of Microorganisms (GCM) 10K type strain sequencing project: providing services to taxonomists for standard genome sequencing and annotation.</title>
        <authorList>
            <consortium name="The Broad Institute Genomics Platform"/>
            <consortium name="The Broad Institute Genome Sequencing Center for Infectious Disease"/>
            <person name="Wu L."/>
            <person name="Ma J."/>
        </authorList>
    </citation>
    <scope>NUCLEOTIDE SEQUENCE [LARGE SCALE GENOMIC DNA]</scope>
    <source>
        <strain evidence="4">JCM 13004</strain>
    </source>
</reference>
<feature type="compositionally biased region" description="Low complexity" evidence="1">
    <location>
        <begin position="23"/>
        <end position="33"/>
    </location>
</feature>
<dbReference type="InterPro" id="IPR001466">
    <property type="entry name" value="Beta-lactam-related"/>
</dbReference>
<comment type="caution">
    <text evidence="3">The sequence shown here is derived from an EMBL/GenBank/DDBJ whole genome shotgun (WGS) entry which is preliminary data.</text>
</comment>